<dbReference type="AlphaFoldDB" id="A0A7W6K415"/>
<reference evidence="13 14" key="1">
    <citation type="submission" date="2020-08" db="EMBL/GenBank/DDBJ databases">
        <title>Genomic Encyclopedia of Type Strains, Phase IV (KMG-IV): sequencing the most valuable type-strain genomes for metagenomic binning, comparative biology and taxonomic classification.</title>
        <authorList>
            <person name="Goeker M."/>
        </authorList>
    </citation>
    <scope>NUCLEOTIDE SEQUENCE [LARGE SCALE GENOMIC DNA]</scope>
    <source>
        <strain evidence="13 14">DSM 26385</strain>
    </source>
</reference>
<dbReference type="Gene3D" id="3.10.580.10">
    <property type="entry name" value="CBS-domain"/>
    <property type="match status" value="1"/>
</dbReference>
<evidence type="ECO:0000313" key="14">
    <source>
        <dbReference type="Proteomes" id="UP000584824"/>
    </source>
</evidence>
<dbReference type="Pfam" id="PF01595">
    <property type="entry name" value="CNNM"/>
    <property type="match status" value="1"/>
</dbReference>
<feature type="transmembrane region" description="Helical" evidence="10">
    <location>
        <begin position="132"/>
        <end position="154"/>
    </location>
</feature>
<comment type="caution">
    <text evidence="13">The sequence shown here is derived from an EMBL/GenBank/DDBJ whole genome shotgun (WGS) entry which is preliminary data.</text>
</comment>
<feature type="domain" description="CNNM transmembrane" evidence="12">
    <location>
        <begin position="1"/>
        <end position="196"/>
    </location>
</feature>
<keyword evidence="6 8" id="KW-0129">CBS domain</keyword>
<evidence type="ECO:0000256" key="4">
    <source>
        <dbReference type="ARBA" id="ARBA00022737"/>
    </source>
</evidence>
<dbReference type="PROSITE" id="PS51846">
    <property type="entry name" value="CNNM"/>
    <property type="match status" value="1"/>
</dbReference>
<dbReference type="Gene3D" id="3.30.465.10">
    <property type="match status" value="1"/>
</dbReference>
<evidence type="ECO:0000256" key="7">
    <source>
        <dbReference type="ARBA" id="ARBA00023136"/>
    </source>
</evidence>
<evidence type="ECO:0000256" key="6">
    <source>
        <dbReference type="ARBA" id="ARBA00023122"/>
    </source>
</evidence>
<comment type="similarity">
    <text evidence="2">Belongs to the UPF0053 family. Hemolysin C subfamily.</text>
</comment>
<keyword evidence="5 9" id="KW-1133">Transmembrane helix</keyword>
<dbReference type="SUPFAM" id="SSF54631">
    <property type="entry name" value="CBS-domain pair"/>
    <property type="match status" value="1"/>
</dbReference>
<evidence type="ECO:0000256" key="8">
    <source>
        <dbReference type="PROSITE-ProRule" id="PRU00703"/>
    </source>
</evidence>
<dbReference type="InterPro" id="IPR044751">
    <property type="entry name" value="Ion_transp-like_CBS"/>
</dbReference>
<feature type="transmembrane region" description="Helical" evidence="10">
    <location>
        <begin position="56"/>
        <end position="80"/>
    </location>
</feature>
<feature type="domain" description="CBS" evidence="11">
    <location>
        <begin position="215"/>
        <end position="274"/>
    </location>
</feature>
<feature type="domain" description="CBS" evidence="11">
    <location>
        <begin position="279"/>
        <end position="337"/>
    </location>
</feature>
<name>A0A7W6K415_9HYPH</name>
<keyword evidence="7 9" id="KW-0472">Membrane</keyword>
<feature type="transmembrane region" description="Helical" evidence="10">
    <location>
        <begin position="6"/>
        <end position="25"/>
    </location>
</feature>
<feature type="transmembrane region" description="Helical" evidence="10">
    <location>
        <begin position="100"/>
        <end position="120"/>
    </location>
</feature>
<dbReference type="Proteomes" id="UP000584824">
    <property type="component" value="Unassembled WGS sequence"/>
</dbReference>
<evidence type="ECO:0000256" key="2">
    <source>
        <dbReference type="ARBA" id="ARBA00006446"/>
    </source>
</evidence>
<dbReference type="InterPro" id="IPR002550">
    <property type="entry name" value="CNNM"/>
</dbReference>
<comment type="subcellular location">
    <subcellularLocation>
        <location evidence="1">Membrane</location>
        <topology evidence="1">Multi-pass membrane protein</topology>
    </subcellularLocation>
</comment>
<organism evidence="13 14">
    <name type="scientific">Allorhizobium borbori</name>
    <dbReference type="NCBI Taxonomy" id="485907"/>
    <lineage>
        <taxon>Bacteria</taxon>
        <taxon>Pseudomonadati</taxon>
        <taxon>Pseudomonadota</taxon>
        <taxon>Alphaproteobacteria</taxon>
        <taxon>Hyphomicrobiales</taxon>
        <taxon>Rhizobiaceae</taxon>
        <taxon>Rhizobium/Agrobacterium group</taxon>
        <taxon>Allorhizobium</taxon>
    </lineage>
</organism>
<keyword evidence="4" id="KW-0677">Repeat</keyword>
<dbReference type="GO" id="GO:0050660">
    <property type="term" value="F:flavin adenine dinucleotide binding"/>
    <property type="evidence" value="ECO:0007669"/>
    <property type="project" value="InterPro"/>
</dbReference>
<evidence type="ECO:0000256" key="5">
    <source>
        <dbReference type="ARBA" id="ARBA00022989"/>
    </source>
</evidence>
<dbReference type="InterPro" id="IPR005170">
    <property type="entry name" value="Transptr-assoc_dom"/>
</dbReference>
<dbReference type="EMBL" id="JACIDU010000014">
    <property type="protein sequence ID" value="MBB4104727.1"/>
    <property type="molecule type" value="Genomic_DNA"/>
</dbReference>
<dbReference type="PANTHER" id="PTHR22777:SF17">
    <property type="entry name" value="UPF0053 PROTEIN SLL0260"/>
    <property type="match status" value="1"/>
</dbReference>
<sequence length="427" mass="46389">MLELFIAIFLILLNGVFALSELSIVSARKARLKAMISEGRSGAATALQLAEDPGRFLSTVQIGITLVGILAGAFSGAALGERLSDIFLENGVPASVSGPLGFGVVISIITYLSVVVGELVPKHLALSNPERIACMVAPGMSLLSRIGGPAVWLLNASTQLIFRLMGRSESESTVSEEEIRTLVAEAEASGIIEGGEREMISGVMRFADRSARGLMTTRKDVNWIDLSDSDEDIRATLMEARHSRLPVSEGGQETMVGVVQTRDVLAEVLRTGEINIRNWLKEAPIIPDTMDATRVLETLRQAQVPILLVHDEYGHFEGVVTPADVLEAIAGVFRADFAEDEDYLVQREDGSWLVSGEMPIDEMADQLGVPLPKKRSYQTAAGLVIELLGHLPRVGEVVESDKWRFEIVDMDGWRVDKILASRIDGEN</sequence>
<dbReference type="InterPro" id="IPR036318">
    <property type="entry name" value="FAD-bd_PCMH-like_sf"/>
</dbReference>
<proteinExistence type="inferred from homology"/>
<dbReference type="InterPro" id="IPR000644">
    <property type="entry name" value="CBS_dom"/>
</dbReference>
<dbReference type="CDD" id="cd04590">
    <property type="entry name" value="CBS_pair_CorC_HlyC_assoc"/>
    <property type="match status" value="1"/>
</dbReference>
<evidence type="ECO:0000259" key="11">
    <source>
        <dbReference type="PROSITE" id="PS51371"/>
    </source>
</evidence>
<dbReference type="RefSeq" id="WP_183793807.1">
    <property type="nucleotide sequence ID" value="NZ_JACIDU010000014.1"/>
</dbReference>
<dbReference type="FunFam" id="3.30.465.10:FF:000023">
    <property type="entry name" value="Magnesium and cobalt transporter"/>
    <property type="match status" value="1"/>
</dbReference>
<dbReference type="PROSITE" id="PS51371">
    <property type="entry name" value="CBS"/>
    <property type="match status" value="2"/>
</dbReference>
<keyword evidence="3 9" id="KW-0812">Transmembrane</keyword>
<dbReference type="InterPro" id="IPR046342">
    <property type="entry name" value="CBS_dom_sf"/>
</dbReference>
<dbReference type="GO" id="GO:0005886">
    <property type="term" value="C:plasma membrane"/>
    <property type="evidence" value="ECO:0007669"/>
    <property type="project" value="TreeGrafter"/>
</dbReference>
<gene>
    <name evidence="13" type="ORF">GGQ66_003306</name>
</gene>
<evidence type="ECO:0000256" key="3">
    <source>
        <dbReference type="ARBA" id="ARBA00022692"/>
    </source>
</evidence>
<evidence type="ECO:0000256" key="10">
    <source>
        <dbReference type="SAM" id="Phobius"/>
    </source>
</evidence>
<dbReference type="Pfam" id="PF00571">
    <property type="entry name" value="CBS"/>
    <property type="match status" value="2"/>
</dbReference>
<dbReference type="PANTHER" id="PTHR22777">
    <property type="entry name" value="HEMOLYSIN-RELATED"/>
    <property type="match status" value="1"/>
</dbReference>
<dbReference type="SMART" id="SM01091">
    <property type="entry name" value="CorC_HlyC"/>
    <property type="match status" value="1"/>
</dbReference>
<evidence type="ECO:0000313" key="13">
    <source>
        <dbReference type="EMBL" id="MBB4104727.1"/>
    </source>
</evidence>
<accession>A0A7W6K415</accession>
<dbReference type="Pfam" id="PF03471">
    <property type="entry name" value="CorC_HlyC"/>
    <property type="match status" value="1"/>
</dbReference>
<dbReference type="SUPFAM" id="SSF56176">
    <property type="entry name" value="FAD-binding/transporter-associated domain-like"/>
    <property type="match status" value="1"/>
</dbReference>
<evidence type="ECO:0000256" key="1">
    <source>
        <dbReference type="ARBA" id="ARBA00004141"/>
    </source>
</evidence>
<keyword evidence="14" id="KW-1185">Reference proteome</keyword>
<evidence type="ECO:0000259" key="12">
    <source>
        <dbReference type="PROSITE" id="PS51846"/>
    </source>
</evidence>
<dbReference type="InterPro" id="IPR016169">
    <property type="entry name" value="FAD-bd_PCMH_sub2"/>
</dbReference>
<evidence type="ECO:0000256" key="9">
    <source>
        <dbReference type="PROSITE-ProRule" id="PRU01193"/>
    </source>
</evidence>
<protein>
    <submittedName>
        <fullName evidence="13">Putative hemolysin</fullName>
    </submittedName>
</protein>